<dbReference type="AlphaFoldDB" id="A0A0C3P254"/>
<evidence type="ECO:0000256" key="2">
    <source>
        <dbReference type="SAM" id="Phobius"/>
    </source>
</evidence>
<feature type="transmembrane region" description="Helical" evidence="2">
    <location>
        <begin position="20"/>
        <end position="43"/>
    </location>
</feature>
<evidence type="ECO:0000313" key="4">
    <source>
        <dbReference type="Proteomes" id="UP000053257"/>
    </source>
</evidence>
<feature type="transmembrane region" description="Helical" evidence="2">
    <location>
        <begin position="78"/>
        <end position="100"/>
    </location>
</feature>
<sequence length="183" mass="19225">MADFLQALDPSKLVLVEAVLSFATSAFAAPVYNLPIFLFGTLAQESAEAIQSLQAFTFLVSASIVYDIIWLAKNEQSWFIRLLTILILILKVPTALAFAFSLRQRGAQFAGLPGGFNIRGTSLPGATVWSMPGGFTSSGAGAGGYQSVDDPEPTPTPYSAAAPVSKQPANNQAPSAPGAYHSV</sequence>
<evidence type="ECO:0000256" key="1">
    <source>
        <dbReference type="SAM" id="MobiDB-lite"/>
    </source>
</evidence>
<dbReference type="EMBL" id="KN840442">
    <property type="protein sequence ID" value="KIP11954.1"/>
    <property type="molecule type" value="Genomic_DNA"/>
</dbReference>
<gene>
    <name evidence="3" type="ORF">PHLGIDRAFT_98655</name>
</gene>
<keyword evidence="4" id="KW-1185">Reference proteome</keyword>
<dbReference type="OrthoDB" id="2500246at2759"/>
<proteinExistence type="predicted"/>
<keyword evidence="2" id="KW-1133">Transmembrane helix</keyword>
<dbReference type="HOGENOM" id="CLU_1547679_0_0_1"/>
<keyword evidence="2" id="KW-0472">Membrane</keyword>
<accession>A0A0C3P254</accession>
<reference evidence="3 4" key="1">
    <citation type="journal article" date="2014" name="PLoS Genet.">
        <title>Analysis of the Phlebiopsis gigantea genome, transcriptome and secretome provides insight into its pioneer colonization strategies of wood.</title>
        <authorList>
            <person name="Hori C."/>
            <person name="Ishida T."/>
            <person name="Igarashi K."/>
            <person name="Samejima M."/>
            <person name="Suzuki H."/>
            <person name="Master E."/>
            <person name="Ferreira P."/>
            <person name="Ruiz-Duenas F.J."/>
            <person name="Held B."/>
            <person name="Canessa P."/>
            <person name="Larrondo L.F."/>
            <person name="Schmoll M."/>
            <person name="Druzhinina I.S."/>
            <person name="Kubicek C.P."/>
            <person name="Gaskell J.A."/>
            <person name="Kersten P."/>
            <person name="St John F."/>
            <person name="Glasner J."/>
            <person name="Sabat G."/>
            <person name="Splinter BonDurant S."/>
            <person name="Syed K."/>
            <person name="Yadav J."/>
            <person name="Mgbeahuruike A.C."/>
            <person name="Kovalchuk A."/>
            <person name="Asiegbu F.O."/>
            <person name="Lackner G."/>
            <person name="Hoffmeister D."/>
            <person name="Rencoret J."/>
            <person name="Gutierrez A."/>
            <person name="Sun H."/>
            <person name="Lindquist E."/>
            <person name="Barry K."/>
            <person name="Riley R."/>
            <person name="Grigoriev I.V."/>
            <person name="Henrissat B."/>
            <person name="Kues U."/>
            <person name="Berka R.M."/>
            <person name="Martinez A.T."/>
            <person name="Covert S.F."/>
            <person name="Blanchette R.A."/>
            <person name="Cullen D."/>
        </authorList>
    </citation>
    <scope>NUCLEOTIDE SEQUENCE [LARGE SCALE GENOMIC DNA]</scope>
    <source>
        <strain evidence="3 4">11061_1 CR5-6</strain>
    </source>
</reference>
<evidence type="ECO:0000313" key="3">
    <source>
        <dbReference type="EMBL" id="KIP11954.1"/>
    </source>
</evidence>
<dbReference type="Proteomes" id="UP000053257">
    <property type="component" value="Unassembled WGS sequence"/>
</dbReference>
<keyword evidence="2" id="KW-0812">Transmembrane</keyword>
<organism evidence="3 4">
    <name type="scientific">Phlebiopsis gigantea (strain 11061_1 CR5-6)</name>
    <name type="common">White-rot fungus</name>
    <name type="synonym">Peniophora gigantea</name>
    <dbReference type="NCBI Taxonomy" id="745531"/>
    <lineage>
        <taxon>Eukaryota</taxon>
        <taxon>Fungi</taxon>
        <taxon>Dikarya</taxon>
        <taxon>Basidiomycota</taxon>
        <taxon>Agaricomycotina</taxon>
        <taxon>Agaricomycetes</taxon>
        <taxon>Polyporales</taxon>
        <taxon>Phanerochaetaceae</taxon>
        <taxon>Phlebiopsis</taxon>
    </lineage>
</organism>
<feature type="region of interest" description="Disordered" evidence="1">
    <location>
        <begin position="140"/>
        <end position="183"/>
    </location>
</feature>
<protein>
    <submittedName>
        <fullName evidence="3">Uncharacterized protein</fullName>
    </submittedName>
</protein>
<feature type="transmembrane region" description="Helical" evidence="2">
    <location>
        <begin position="55"/>
        <end position="72"/>
    </location>
</feature>
<name>A0A0C3P254_PHLG1</name>